<feature type="chain" id="PRO_5013199595" evidence="2">
    <location>
        <begin position="22"/>
        <end position="268"/>
    </location>
</feature>
<dbReference type="Pfam" id="PF00754">
    <property type="entry name" value="F5_F8_type_C"/>
    <property type="match status" value="1"/>
</dbReference>
<name>A0A1L7I1F9_9FLAO</name>
<feature type="compositionally biased region" description="Polar residues" evidence="1">
    <location>
        <begin position="130"/>
        <end position="139"/>
    </location>
</feature>
<dbReference type="STRING" id="1229726.GRFL_0289"/>
<evidence type="ECO:0000313" key="5">
    <source>
        <dbReference type="Proteomes" id="UP000186230"/>
    </source>
</evidence>
<dbReference type="RefSeq" id="WP_083642814.1">
    <property type="nucleotide sequence ID" value="NZ_CP016359.1"/>
</dbReference>
<dbReference type="PROSITE" id="PS50022">
    <property type="entry name" value="FA58C_3"/>
    <property type="match status" value="1"/>
</dbReference>
<dbReference type="Proteomes" id="UP000186230">
    <property type="component" value="Chromosome"/>
</dbReference>
<dbReference type="SUPFAM" id="SSF49785">
    <property type="entry name" value="Galactose-binding domain-like"/>
    <property type="match status" value="1"/>
</dbReference>
<evidence type="ECO:0000256" key="1">
    <source>
        <dbReference type="SAM" id="MobiDB-lite"/>
    </source>
</evidence>
<feature type="signal peptide" evidence="2">
    <location>
        <begin position="1"/>
        <end position="21"/>
    </location>
</feature>
<reference evidence="4 5" key="1">
    <citation type="submission" date="2016-07" db="EMBL/GenBank/DDBJ databases">
        <title>Multi-omics approach to identify versatile polysaccharide utilization systems of a marine flavobacterium Gramella flava.</title>
        <authorList>
            <person name="Tang K."/>
        </authorList>
    </citation>
    <scope>NUCLEOTIDE SEQUENCE [LARGE SCALE GENOMIC DNA]</scope>
    <source>
        <strain evidence="4 5">JLT2011</strain>
    </source>
</reference>
<dbReference type="PROSITE" id="PS51257">
    <property type="entry name" value="PROKAR_LIPOPROTEIN"/>
    <property type="match status" value="1"/>
</dbReference>
<sequence>MMNFKRILTLKTVFLAVVALALTACEGRRDFPDLVENGVLIEKTDILLVSGETTDIEPTYEPNIFPTRDYAWEIDDPSVADVVMNEDNSVTITAKQAGETILRIVSQDGDALSAEAKLKVISSEPIDVTSKGTLSVSQENGGGPNAGEGSPKLVDGDLNSKYLSEYKQPFWMTLEFEEAPVINVYRLTSGNDAPGRDPRDWQILASNDGENWELLDERNGETFSGRNQTREFYFSNTTEYKYYRLDVTSNNGSSLFQMSEWSVYVFPE</sequence>
<feature type="region of interest" description="Disordered" evidence="1">
    <location>
        <begin position="130"/>
        <end position="153"/>
    </location>
</feature>
<dbReference type="Gene3D" id="2.60.120.260">
    <property type="entry name" value="Galactose-binding domain-like"/>
    <property type="match status" value="1"/>
</dbReference>
<organism evidence="4 5">
    <name type="scientific">Christiangramia flava JLT2011</name>
    <dbReference type="NCBI Taxonomy" id="1229726"/>
    <lineage>
        <taxon>Bacteria</taxon>
        <taxon>Pseudomonadati</taxon>
        <taxon>Bacteroidota</taxon>
        <taxon>Flavobacteriia</taxon>
        <taxon>Flavobacteriales</taxon>
        <taxon>Flavobacteriaceae</taxon>
        <taxon>Christiangramia</taxon>
    </lineage>
</organism>
<dbReference type="KEGG" id="gfl:GRFL_0289"/>
<dbReference type="Gene3D" id="2.60.40.1080">
    <property type="match status" value="1"/>
</dbReference>
<keyword evidence="5" id="KW-1185">Reference proteome</keyword>
<evidence type="ECO:0000256" key="2">
    <source>
        <dbReference type="SAM" id="SignalP"/>
    </source>
</evidence>
<keyword evidence="2" id="KW-0732">Signal</keyword>
<dbReference type="InterPro" id="IPR032789">
    <property type="entry name" value="T2SS-T3SS_pil_N"/>
</dbReference>
<dbReference type="InterPro" id="IPR000421">
    <property type="entry name" value="FA58C"/>
</dbReference>
<evidence type="ECO:0000313" key="4">
    <source>
        <dbReference type="EMBL" id="APU67013.1"/>
    </source>
</evidence>
<gene>
    <name evidence="4" type="ORF">GRFL_0289</name>
</gene>
<accession>A0A1L7I1F9</accession>
<dbReference type="OrthoDB" id="5134860at2"/>
<dbReference type="AlphaFoldDB" id="A0A1L7I1F9"/>
<dbReference type="EMBL" id="CP016359">
    <property type="protein sequence ID" value="APU67013.1"/>
    <property type="molecule type" value="Genomic_DNA"/>
</dbReference>
<dbReference type="InterPro" id="IPR008979">
    <property type="entry name" value="Galactose-bd-like_sf"/>
</dbReference>
<proteinExistence type="predicted"/>
<protein>
    <submittedName>
        <fullName evidence="4">Alpha-1,2-mannosidase</fullName>
    </submittedName>
</protein>
<feature type="domain" description="F5/8 type C" evidence="3">
    <location>
        <begin position="113"/>
        <end position="263"/>
    </location>
</feature>
<evidence type="ECO:0000259" key="3">
    <source>
        <dbReference type="PROSITE" id="PS50022"/>
    </source>
</evidence>
<dbReference type="Pfam" id="PF13629">
    <property type="entry name" value="T2SS-T3SS_pil_N"/>
    <property type="match status" value="1"/>
</dbReference>